<feature type="compositionally biased region" description="Low complexity" evidence="1">
    <location>
        <begin position="268"/>
        <end position="283"/>
    </location>
</feature>
<feature type="region of interest" description="Disordered" evidence="1">
    <location>
        <begin position="92"/>
        <end position="126"/>
    </location>
</feature>
<feature type="compositionally biased region" description="Polar residues" evidence="1">
    <location>
        <begin position="92"/>
        <end position="106"/>
    </location>
</feature>
<reference evidence="2 3" key="1">
    <citation type="journal article" date="2017" name="PLoS Biol.">
        <title>The sea cucumber genome provides insights into morphological evolution and visceral regeneration.</title>
        <authorList>
            <person name="Zhang X."/>
            <person name="Sun L."/>
            <person name="Yuan J."/>
            <person name="Sun Y."/>
            <person name="Gao Y."/>
            <person name="Zhang L."/>
            <person name="Li S."/>
            <person name="Dai H."/>
            <person name="Hamel J.F."/>
            <person name="Liu C."/>
            <person name="Yu Y."/>
            <person name="Liu S."/>
            <person name="Lin W."/>
            <person name="Guo K."/>
            <person name="Jin S."/>
            <person name="Xu P."/>
            <person name="Storey K.B."/>
            <person name="Huan P."/>
            <person name="Zhang T."/>
            <person name="Zhou Y."/>
            <person name="Zhang J."/>
            <person name="Lin C."/>
            <person name="Li X."/>
            <person name="Xing L."/>
            <person name="Huo D."/>
            <person name="Sun M."/>
            <person name="Wang L."/>
            <person name="Mercier A."/>
            <person name="Li F."/>
            <person name="Yang H."/>
            <person name="Xiang J."/>
        </authorList>
    </citation>
    <scope>NUCLEOTIDE SEQUENCE [LARGE SCALE GENOMIC DNA]</scope>
    <source>
        <strain evidence="2">Shaxun</strain>
        <tissue evidence="2">Muscle</tissue>
    </source>
</reference>
<proteinExistence type="predicted"/>
<comment type="caution">
    <text evidence="2">The sequence shown here is derived from an EMBL/GenBank/DDBJ whole genome shotgun (WGS) entry which is preliminary data.</text>
</comment>
<feature type="region of interest" description="Disordered" evidence="1">
    <location>
        <begin position="235"/>
        <end position="283"/>
    </location>
</feature>
<evidence type="ECO:0000313" key="3">
    <source>
        <dbReference type="Proteomes" id="UP000230750"/>
    </source>
</evidence>
<feature type="compositionally biased region" description="Polar residues" evidence="1">
    <location>
        <begin position="113"/>
        <end position="126"/>
    </location>
</feature>
<protein>
    <submittedName>
        <fullName evidence="2">Uncharacterized protein</fullName>
    </submittedName>
</protein>
<gene>
    <name evidence="2" type="ORF">BSL78_05733</name>
</gene>
<evidence type="ECO:0000256" key="1">
    <source>
        <dbReference type="SAM" id="MobiDB-lite"/>
    </source>
</evidence>
<dbReference type="OrthoDB" id="10359682at2759"/>
<dbReference type="AlphaFoldDB" id="A0A2G8LAU2"/>
<accession>A0A2G8LAU2</accession>
<feature type="region of interest" description="Disordered" evidence="1">
    <location>
        <begin position="161"/>
        <end position="189"/>
    </location>
</feature>
<dbReference type="Proteomes" id="UP000230750">
    <property type="component" value="Unassembled WGS sequence"/>
</dbReference>
<organism evidence="2 3">
    <name type="scientific">Stichopus japonicus</name>
    <name type="common">Sea cucumber</name>
    <dbReference type="NCBI Taxonomy" id="307972"/>
    <lineage>
        <taxon>Eukaryota</taxon>
        <taxon>Metazoa</taxon>
        <taxon>Echinodermata</taxon>
        <taxon>Eleutherozoa</taxon>
        <taxon>Echinozoa</taxon>
        <taxon>Holothuroidea</taxon>
        <taxon>Aspidochirotacea</taxon>
        <taxon>Aspidochirotida</taxon>
        <taxon>Stichopodidae</taxon>
        <taxon>Apostichopus</taxon>
    </lineage>
</organism>
<keyword evidence="3" id="KW-1185">Reference proteome</keyword>
<dbReference type="EMBL" id="MRZV01000145">
    <property type="protein sequence ID" value="PIK57344.1"/>
    <property type="molecule type" value="Genomic_DNA"/>
</dbReference>
<sequence>MDEGTFRNTPTVHPMERRKKLMEADANASIFNLDEQENRDLLLSMSRKRSDGRLPLRNFNRSGKRNLKEAAGRKLRGVKKAWDRLNRWKPSSQQQWAANLATPHTPSTRKNRINSPLTPSTLRNSRCNGKSPRWMIYRDFNNVTPGSIFDSPYSKSCRRSARIAGKQKTPVRMKPGSPRTPVSRVSDAPSCAEIASPEDCEETSSMSIDASAAFQEVINRMEALNQGMATFEKMSSSLTESIKANESHNETTADDECDDDKPTKSLRRQTSSFLRRSLRLQSS</sequence>
<evidence type="ECO:0000313" key="2">
    <source>
        <dbReference type="EMBL" id="PIK57344.1"/>
    </source>
</evidence>
<name>A0A2G8LAU2_STIJA</name>